<gene>
    <name evidence="2" type="ORF">HGP28_04635</name>
</gene>
<evidence type="ECO:0000259" key="1">
    <source>
        <dbReference type="PROSITE" id="PS51186"/>
    </source>
</evidence>
<reference evidence="2 3" key="1">
    <citation type="submission" date="2020-04" db="EMBL/GenBank/DDBJ databases">
        <title>Vibrio sp. SM6, a novel species isolated from seawater.</title>
        <authorList>
            <person name="Wang X."/>
        </authorList>
    </citation>
    <scope>NUCLEOTIDE SEQUENCE [LARGE SCALE GENOMIC DNA]</scope>
    <source>
        <strain evidence="2 3">SM6</strain>
    </source>
</reference>
<comment type="caution">
    <text evidence="2">The sequence shown here is derived from an EMBL/GenBank/DDBJ whole genome shotgun (WGS) entry which is preliminary data.</text>
</comment>
<dbReference type="CDD" id="cd04301">
    <property type="entry name" value="NAT_SF"/>
    <property type="match status" value="1"/>
</dbReference>
<proteinExistence type="predicted"/>
<dbReference type="Gene3D" id="3.40.630.30">
    <property type="match status" value="1"/>
</dbReference>
<dbReference type="AlphaFoldDB" id="A0A7X8TPD9"/>
<dbReference type="RefSeq" id="WP_168835278.1">
    <property type="nucleotide sequence ID" value="NZ_JABAIK010000003.1"/>
</dbReference>
<dbReference type="EMBL" id="JABAIK010000003">
    <property type="protein sequence ID" value="NLS12181.1"/>
    <property type="molecule type" value="Genomic_DNA"/>
</dbReference>
<organism evidence="2 3">
    <name type="scientific">Vibrio agarilyticus</name>
    <dbReference type="NCBI Taxonomy" id="2726741"/>
    <lineage>
        <taxon>Bacteria</taxon>
        <taxon>Pseudomonadati</taxon>
        <taxon>Pseudomonadota</taxon>
        <taxon>Gammaproteobacteria</taxon>
        <taxon>Vibrionales</taxon>
        <taxon>Vibrionaceae</taxon>
        <taxon>Vibrio</taxon>
    </lineage>
</organism>
<keyword evidence="2" id="KW-0808">Transferase</keyword>
<dbReference type="SUPFAM" id="SSF55729">
    <property type="entry name" value="Acyl-CoA N-acyltransferases (Nat)"/>
    <property type="match status" value="1"/>
</dbReference>
<dbReference type="PROSITE" id="PS51186">
    <property type="entry name" value="GNAT"/>
    <property type="match status" value="1"/>
</dbReference>
<dbReference type="Proteomes" id="UP000535589">
    <property type="component" value="Unassembled WGS sequence"/>
</dbReference>
<sequence length="179" mass="19208">MNYSRSDNIASQELLTLFTDTFTAAANAEEGQIVGQLSVDLLETTAKDKLAVYVARDDNGELAGAIIMSELEFNLPLQAWLLSPAAVRTENQKQGIGQSLIRFALSDLSARGIEWVVTYGDPAFYGKVGFAPLSTEQLPAPHPLSMPQGWIGQSLNGQPLPTGLTKASCVSALDNPAIW</sequence>
<dbReference type="GO" id="GO:0016747">
    <property type="term" value="F:acyltransferase activity, transferring groups other than amino-acyl groups"/>
    <property type="evidence" value="ECO:0007669"/>
    <property type="project" value="InterPro"/>
</dbReference>
<dbReference type="InterPro" id="IPR016181">
    <property type="entry name" value="Acyl_CoA_acyltransferase"/>
</dbReference>
<keyword evidence="3" id="KW-1185">Reference proteome</keyword>
<dbReference type="Pfam" id="PF13508">
    <property type="entry name" value="Acetyltransf_7"/>
    <property type="match status" value="1"/>
</dbReference>
<evidence type="ECO:0000313" key="3">
    <source>
        <dbReference type="Proteomes" id="UP000535589"/>
    </source>
</evidence>
<protein>
    <submittedName>
        <fullName evidence="2">N-acetyltransferase</fullName>
    </submittedName>
</protein>
<accession>A0A7X8TPD9</accession>
<name>A0A7X8TPD9_9VIBR</name>
<dbReference type="InterPro" id="IPR000182">
    <property type="entry name" value="GNAT_dom"/>
</dbReference>
<feature type="domain" description="N-acetyltransferase" evidence="1">
    <location>
        <begin position="1"/>
        <end position="151"/>
    </location>
</feature>
<evidence type="ECO:0000313" key="2">
    <source>
        <dbReference type="EMBL" id="NLS12181.1"/>
    </source>
</evidence>